<name>A0A139X327_9CYAN</name>
<comment type="caution">
    <text evidence="2">The sequence shown here is derived from an EMBL/GenBank/DDBJ whole genome shotgun (WGS) entry which is preliminary data.</text>
</comment>
<gene>
    <name evidence="2" type="ORF">WA1_34585</name>
</gene>
<keyword evidence="1" id="KW-0472">Membrane</keyword>
<protein>
    <submittedName>
        <fullName evidence="2">Uncharacterized protein</fullName>
    </submittedName>
</protein>
<evidence type="ECO:0000256" key="1">
    <source>
        <dbReference type="SAM" id="Phobius"/>
    </source>
</evidence>
<feature type="transmembrane region" description="Helical" evidence="1">
    <location>
        <begin position="57"/>
        <end position="77"/>
    </location>
</feature>
<organism evidence="2 3">
    <name type="scientific">Scytonema hofmannii PCC 7110</name>
    <dbReference type="NCBI Taxonomy" id="128403"/>
    <lineage>
        <taxon>Bacteria</taxon>
        <taxon>Bacillati</taxon>
        <taxon>Cyanobacteriota</taxon>
        <taxon>Cyanophyceae</taxon>
        <taxon>Nostocales</taxon>
        <taxon>Scytonemataceae</taxon>
        <taxon>Scytonema</taxon>
    </lineage>
</organism>
<feature type="transmembrane region" description="Helical" evidence="1">
    <location>
        <begin position="137"/>
        <end position="158"/>
    </location>
</feature>
<keyword evidence="1" id="KW-1133">Transmembrane helix</keyword>
<dbReference type="Proteomes" id="UP000076925">
    <property type="component" value="Unassembled WGS sequence"/>
</dbReference>
<feature type="transmembrane region" description="Helical" evidence="1">
    <location>
        <begin position="105"/>
        <end position="125"/>
    </location>
</feature>
<evidence type="ECO:0000313" key="3">
    <source>
        <dbReference type="Proteomes" id="UP000076925"/>
    </source>
</evidence>
<dbReference type="AlphaFoldDB" id="A0A139X327"/>
<proteinExistence type="predicted"/>
<feature type="transmembrane region" description="Helical" evidence="1">
    <location>
        <begin position="178"/>
        <end position="197"/>
    </location>
</feature>
<dbReference type="EMBL" id="ANNX02000036">
    <property type="protein sequence ID" value="KYC39109.1"/>
    <property type="molecule type" value="Genomic_DNA"/>
</dbReference>
<sequence>MDLTFIALHIIYTYTGLISNSSFSIEKDRGYAEIFQYFKEYGSVFLLSLLALRKRSFLYLIWSLLFFYLLLDDLLQIHEKLGSFISYKLNLSSWLNLRPQDFGELIVSILVSLFFLILIGITYYFSDRFSRKTSKYLIMAMFALAFFGIVVDMVHVAVKNPLLYTLLGIIEDGGEQVVMSGIVCFIFSLPECLSQTIRKNNRSVK</sequence>
<keyword evidence="3" id="KW-1185">Reference proteome</keyword>
<evidence type="ECO:0000313" key="2">
    <source>
        <dbReference type="EMBL" id="KYC39109.1"/>
    </source>
</evidence>
<keyword evidence="1" id="KW-0812">Transmembrane</keyword>
<accession>A0A139X327</accession>
<reference evidence="2 3" key="1">
    <citation type="journal article" date="2013" name="Genome Biol. Evol.">
        <title>Genomes of Stigonematalean cyanobacteria (subsection V) and the evolution of oxygenic photosynthesis from prokaryotes to plastids.</title>
        <authorList>
            <person name="Dagan T."/>
            <person name="Roettger M."/>
            <person name="Stucken K."/>
            <person name="Landan G."/>
            <person name="Koch R."/>
            <person name="Major P."/>
            <person name="Gould S.B."/>
            <person name="Goremykin V.V."/>
            <person name="Rippka R."/>
            <person name="Tandeau de Marsac N."/>
            <person name="Gugger M."/>
            <person name="Lockhart P.J."/>
            <person name="Allen J.F."/>
            <person name="Brune I."/>
            <person name="Maus I."/>
            <person name="Puhler A."/>
            <person name="Martin W.F."/>
        </authorList>
    </citation>
    <scope>NUCLEOTIDE SEQUENCE [LARGE SCALE GENOMIC DNA]</scope>
    <source>
        <strain evidence="2 3">PCC 7110</strain>
    </source>
</reference>